<dbReference type="InterPro" id="IPR041725">
    <property type="entry name" value="L-asparaginase_I"/>
</dbReference>
<dbReference type="PIRSF" id="PIRSF001220">
    <property type="entry name" value="L-ASNase_gatD"/>
    <property type="match status" value="1"/>
</dbReference>
<dbReference type="PRINTS" id="PR00139">
    <property type="entry name" value="ASNGLNASE"/>
</dbReference>
<dbReference type="STRING" id="1307839.L21SP5_01537"/>
<dbReference type="Gene3D" id="3.40.50.40">
    <property type="match status" value="1"/>
</dbReference>
<dbReference type="InterPro" id="IPR006033">
    <property type="entry name" value="AsnA_fam"/>
</dbReference>
<accession>A0A0S2HYQ3</accession>
<dbReference type="PANTHER" id="PTHR11707">
    <property type="entry name" value="L-ASPARAGINASE"/>
    <property type="match status" value="1"/>
</dbReference>
<feature type="binding site" evidence="5">
    <location>
        <begin position="91"/>
        <end position="92"/>
    </location>
    <ligand>
        <name>substrate</name>
    </ligand>
</feature>
<dbReference type="PIRSF" id="PIRSF500176">
    <property type="entry name" value="L_ASNase"/>
    <property type="match status" value="1"/>
</dbReference>
<dbReference type="KEGG" id="blq:L21SP5_01537"/>
<keyword evidence="3 9" id="KW-0378">Hydrolase</keyword>
<evidence type="ECO:0000256" key="3">
    <source>
        <dbReference type="ARBA" id="ARBA00022801"/>
    </source>
</evidence>
<feature type="domain" description="L-asparaginase N-terminal" evidence="7">
    <location>
        <begin position="6"/>
        <end position="198"/>
    </location>
</feature>
<evidence type="ECO:0000256" key="2">
    <source>
        <dbReference type="ARBA" id="ARBA00012920"/>
    </source>
</evidence>
<evidence type="ECO:0000256" key="6">
    <source>
        <dbReference type="PROSITE-ProRule" id="PRU10099"/>
    </source>
</evidence>
<feature type="binding site" evidence="5">
    <location>
        <position position="60"/>
    </location>
    <ligand>
        <name>substrate</name>
    </ligand>
</feature>
<proteinExistence type="inferred from homology"/>
<dbReference type="AlphaFoldDB" id="A0A0S2HYQ3"/>
<dbReference type="SMART" id="SM00870">
    <property type="entry name" value="Asparaginase"/>
    <property type="match status" value="1"/>
</dbReference>
<feature type="domain" description="Asparaginase/glutaminase C-terminal" evidence="8">
    <location>
        <begin position="218"/>
        <end position="333"/>
    </location>
</feature>
<dbReference type="RefSeq" id="WP_057952664.1">
    <property type="nucleotide sequence ID" value="NZ_CP013118.1"/>
</dbReference>
<evidence type="ECO:0000256" key="4">
    <source>
        <dbReference type="PIRSR" id="PIRSR001220-1"/>
    </source>
</evidence>
<dbReference type="GO" id="GO:0009066">
    <property type="term" value="P:aspartate family amino acid metabolic process"/>
    <property type="evidence" value="ECO:0007669"/>
    <property type="project" value="UniProtKB-ARBA"/>
</dbReference>
<dbReference type="EMBL" id="CP013118">
    <property type="protein sequence ID" value="ALO15184.1"/>
    <property type="molecule type" value="Genomic_DNA"/>
</dbReference>
<dbReference type="PROSITE" id="PS51732">
    <property type="entry name" value="ASN_GLN_ASE_3"/>
    <property type="match status" value="1"/>
</dbReference>
<dbReference type="InterPro" id="IPR006034">
    <property type="entry name" value="Asparaginase/glutaminase-like"/>
</dbReference>
<comment type="similarity">
    <text evidence="1">Belongs to the asparaginase 1 family.</text>
</comment>
<name>A0A0S2HYQ3_9BACT</name>
<keyword evidence="10" id="KW-1185">Reference proteome</keyword>
<dbReference type="InterPro" id="IPR040919">
    <property type="entry name" value="Asparaginase_C"/>
</dbReference>
<evidence type="ECO:0000256" key="5">
    <source>
        <dbReference type="PIRSR" id="PIRSR001220-2"/>
    </source>
</evidence>
<dbReference type="Pfam" id="PF17763">
    <property type="entry name" value="Asparaginase_C"/>
    <property type="match status" value="1"/>
</dbReference>
<dbReference type="InterPro" id="IPR027474">
    <property type="entry name" value="L-asparaginase_N"/>
</dbReference>
<dbReference type="Gene3D" id="3.40.50.1170">
    <property type="entry name" value="L-asparaginase, N-terminal domain"/>
    <property type="match status" value="1"/>
</dbReference>
<dbReference type="InterPro" id="IPR036152">
    <property type="entry name" value="Asp/glu_Ase-like_sf"/>
</dbReference>
<dbReference type="Pfam" id="PF00710">
    <property type="entry name" value="Asparaginase"/>
    <property type="match status" value="1"/>
</dbReference>
<evidence type="ECO:0000313" key="9">
    <source>
        <dbReference type="EMBL" id="ALO15184.1"/>
    </source>
</evidence>
<dbReference type="CDD" id="cd08963">
    <property type="entry name" value="L-asparaginase_I"/>
    <property type="match status" value="1"/>
</dbReference>
<sequence>MSSQPRILLLYTGGTIGMVNNPATGALMPFNFEHMASQVPELQKLGVDLHAITFNPIIDSSDMRPEYWIKMAQIIYDNYEKYDGFVVLQGTDTMAYSASAMSFILQHLSKPIVFTGSQLPIGTIRTDGKENLITSIEIAADQKNGKAIVPEVSVYFENQLFRGNRTTKHNAEYFYAFRSDNYPALAEAGIDIHYHHNAILPISSQKKPTFHKTFDQSIAMLRLFPGITKQVVEQICNMDGLKGLVLQSYGSGNVMTDKWFTDVMKHTVNNGVYVLNVTQCRAGGVKMGKYESSKGLIDAGVWSGYDMSLEAAITKLMYVLGKNMNRDEASACFKKSLSGEINTNLIMEE</sequence>
<reference evidence="9 10" key="1">
    <citation type="submission" date="2015-11" db="EMBL/GenBank/DDBJ databases">
        <title>Description and complete genome sequence of a novel strain predominating in hypersaline microbial mats and representing a new family of the Bacteriodetes phylum.</title>
        <authorList>
            <person name="Spring S."/>
            <person name="Bunk B."/>
            <person name="Sproer C."/>
            <person name="Klenk H.-P."/>
        </authorList>
    </citation>
    <scope>NUCLEOTIDE SEQUENCE [LARGE SCALE GENOMIC DNA]</scope>
    <source>
        <strain evidence="9 10">L21-Spi-D4</strain>
    </source>
</reference>
<evidence type="ECO:0000313" key="10">
    <source>
        <dbReference type="Proteomes" id="UP000064893"/>
    </source>
</evidence>
<dbReference type="GO" id="GO:0004067">
    <property type="term" value="F:asparaginase activity"/>
    <property type="evidence" value="ECO:0007669"/>
    <property type="project" value="UniProtKB-UniRule"/>
</dbReference>
<evidence type="ECO:0000259" key="7">
    <source>
        <dbReference type="Pfam" id="PF00710"/>
    </source>
</evidence>
<feature type="active site" evidence="6">
    <location>
        <position position="15"/>
    </location>
</feature>
<dbReference type="FunFam" id="3.40.50.40:FF:000001">
    <property type="entry name" value="L-asparaginase 1"/>
    <property type="match status" value="1"/>
</dbReference>
<dbReference type="PATRIC" id="fig|1307839.3.peg.1636"/>
<dbReference type="SFLD" id="SFLDS00057">
    <property type="entry name" value="Glutaminase/Asparaginase"/>
    <property type="match status" value="1"/>
</dbReference>
<dbReference type="FunFam" id="3.40.50.1170:FF:000001">
    <property type="entry name" value="L-asparaginase 2"/>
    <property type="match status" value="1"/>
</dbReference>
<dbReference type="PROSITE" id="PS00144">
    <property type="entry name" value="ASN_GLN_ASE_1"/>
    <property type="match status" value="1"/>
</dbReference>
<feature type="active site" description="O-isoaspartyl threonine intermediate" evidence="4">
    <location>
        <position position="15"/>
    </location>
</feature>
<organism evidence="9 10">
    <name type="scientific">Salinivirga cyanobacteriivorans</name>
    <dbReference type="NCBI Taxonomy" id="1307839"/>
    <lineage>
        <taxon>Bacteria</taxon>
        <taxon>Pseudomonadati</taxon>
        <taxon>Bacteroidota</taxon>
        <taxon>Bacteroidia</taxon>
        <taxon>Bacteroidales</taxon>
        <taxon>Salinivirgaceae</taxon>
        <taxon>Salinivirga</taxon>
    </lineage>
</organism>
<evidence type="ECO:0000259" key="8">
    <source>
        <dbReference type="Pfam" id="PF17763"/>
    </source>
</evidence>
<gene>
    <name evidence="9" type="primary">ansA_1</name>
    <name evidence="9" type="ORF">L21SP5_01537</name>
</gene>
<dbReference type="OrthoDB" id="9788068at2"/>
<dbReference type="Proteomes" id="UP000064893">
    <property type="component" value="Chromosome"/>
</dbReference>
<dbReference type="InterPro" id="IPR037152">
    <property type="entry name" value="L-asparaginase_N_sf"/>
</dbReference>
<evidence type="ECO:0000256" key="1">
    <source>
        <dbReference type="ARBA" id="ARBA00010518"/>
    </source>
</evidence>
<dbReference type="NCBIfam" id="TIGR00519">
    <property type="entry name" value="asnASE_I"/>
    <property type="match status" value="1"/>
</dbReference>
<dbReference type="EC" id="3.5.1.1" evidence="2"/>
<dbReference type="InterPro" id="IPR027473">
    <property type="entry name" value="L-asparaginase_C"/>
</dbReference>
<protein>
    <recommendedName>
        <fullName evidence="2">asparaginase</fullName>
        <ecNumber evidence="2">3.5.1.1</ecNumber>
    </recommendedName>
</protein>
<dbReference type="SUPFAM" id="SSF53774">
    <property type="entry name" value="Glutaminase/Asparaginase"/>
    <property type="match status" value="1"/>
</dbReference>
<dbReference type="InterPro" id="IPR020827">
    <property type="entry name" value="Asparaginase/glutaminase_AS1"/>
</dbReference>
<dbReference type="PANTHER" id="PTHR11707:SF28">
    <property type="entry name" value="60 KDA LYSOPHOSPHOLIPASE"/>
    <property type="match status" value="1"/>
</dbReference>